<keyword evidence="1" id="KW-0812">Transmembrane</keyword>
<feature type="transmembrane region" description="Helical" evidence="1">
    <location>
        <begin position="147"/>
        <end position="171"/>
    </location>
</feature>
<feature type="transmembrane region" description="Helical" evidence="1">
    <location>
        <begin position="109"/>
        <end position="135"/>
    </location>
</feature>
<dbReference type="AlphaFoldDB" id="A0A917B7A8"/>
<proteinExistence type="predicted"/>
<dbReference type="InterPro" id="IPR006938">
    <property type="entry name" value="DUF624"/>
</dbReference>
<feature type="transmembrane region" description="Helical" evidence="1">
    <location>
        <begin position="177"/>
        <end position="195"/>
    </location>
</feature>
<evidence type="ECO:0008006" key="4">
    <source>
        <dbReference type="Google" id="ProtNLM"/>
    </source>
</evidence>
<name>A0A917B7A8_HALAA</name>
<evidence type="ECO:0000313" key="2">
    <source>
        <dbReference type="EMBL" id="GGF24021.1"/>
    </source>
</evidence>
<dbReference type="PROSITE" id="PS51257">
    <property type="entry name" value="PROKAR_LIPOPROTEIN"/>
    <property type="match status" value="1"/>
</dbReference>
<reference evidence="2" key="2">
    <citation type="submission" date="2020-09" db="EMBL/GenBank/DDBJ databases">
        <authorList>
            <person name="Sun Q."/>
            <person name="Zhou Y."/>
        </authorList>
    </citation>
    <scope>NUCLEOTIDE SEQUENCE</scope>
    <source>
        <strain evidence="2">CGMCC 1.12153</strain>
    </source>
</reference>
<protein>
    <recommendedName>
        <fullName evidence="4">DUF624 domain-containing protein</fullName>
    </recommendedName>
</protein>
<dbReference type="EMBL" id="BMEL01000003">
    <property type="protein sequence ID" value="GGF24021.1"/>
    <property type="molecule type" value="Genomic_DNA"/>
</dbReference>
<keyword evidence="1" id="KW-1133">Transmembrane helix</keyword>
<dbReference type="Proteomes" id="UP000660110">
    <property type="component" value="Unassembled WGS sequence"/>
</dbReference>
<keyword evidence="1" id="KW-0472">Membrane</keyword>
<organism evidence="2 3">
    <name type="scientific">Halobacillus andaensis</name>
    <dbReference type="NCBI Taxonomy" id="1176239"/>
    <lineage>
        <taxon>Bacteria</taxon>
        <taxon>Bacillati</taxon>
        <taxon>Bacillota</taxon>
        <taxon>Bacilli</taxon>
        <taxon>Bacillales</taxon>
        <taxon>Bacillaceae</taxon>
        <taxon>Halobacillus</taxon>
    </lineage>
</organism>
<evidence type="ECO:0000313" key="3">
    <source>
        <dbReference type="Proteomes" id="UP000660110"/>
    </source>
</evidence>
<sequence length="211" mass="23932">MQAGRLLTGVLALCNWVTHFALLNLLWIGCTLLGGIIFGIAPSTAALFSISRKAARGESDYRLAKTFFQTFRKEFFRANGLALTLTVIGVVCFYDLHFFRQFEGGFYDFMSTVALVCCLTFLIVLMYIFPVFVHYDLNVFQTIKQALFIGFLKPSNLILMVITSLSTYYFFISFPGFIPIFGFTIFAHLNMWMALKCFENIEEVKVTAEAA</sequence>
<keyword evidence="3" id="KW-1185">Reference proteome</keyword>
<accession>A0A917B7A8</accession>
<dbReference type="Pfam" id="PF04854">
    <property type="entry name" value="DUF624"/>
    <property type="match status" value="1"/>
</dbReference>
<gene>
    <name evidence="2" type="primary">yesV</name>
    <name evidence="2" type="ORF">GCM10010954_23620</name>
</gene>
<dbReference type="RefSeq" id="WP_188377728.1">
    <property type="nucleotide sequence ID" value="NZ_BMEL01000003.1"/>
</dbReference>
<reference evidence="2" key="1">
    <citation type="journal article" date="2014" name="Int. J. Syst. Evol. Microbiol.">
        <title>Complete genome sequence of Corynebacterium casei LMG S-19264T (=DSM 44701T), isolated from a smear-ripened cheese.</title>
        <authorList>
            <consortium name="US DOE Joint Genome Institute (JGI-PGF)"/>
            <person name="Walter F."/>
            <person name="Albersmeier A."/>
            <person name="Kalinowski J."/>
            <person name="Ruckert C."/>
        </authorList>
    </citation>
    <scope>NUCLEOTIDE SEQUENCE</scope>
    <source>
        <strain evidence="2">CGMCC 1.12153</strain>
    </source>
</reference>
<comment type="caution">
    <text evidence="2">The sequence shown here is derived from an EMBL/GenBank/DDBJ whole genome shotgun (WGS) entry which is preliminary data.</text>
</comment>
<feature type="transmembrane region" description="Helical" evidence="1">
    <location>
        <begin position="25"/>
        <end position="48"/>
    </location>
</feature>
<feature type="transmembrane region" description="Helical" evidence="1">
    <location>
        <begin position="75"/>
        <end position="97"/>
    </location>
</feature>
<evidence type="ECO:0000256" key="1">
    <source>
        <dbReference type="SAM" id="Phobius"/>
    </source>
</evidence>